<gene>
    <name evidence="2" type="ORF">GOP47_0005085</name>
</gene>
<accession>A0A9D4V4H0</accession>
<dbReference type="AlphaFoldDB" id="A0A9D4V4H0"/>
<dbReference type="Proteomes" id="UP000886520">
    <property type="component" value="Chromosome 5"/>
</dbReference>
<dbReference type="EMBL" id="JABFUD020000005">
    <property type="protein sequence ID" value="KAI5079606.1"/>
    <property type="molecule type" value="Genomic_DNA"/>
</dbReference>
<keyword evidence="3" id="KW-1185">Reference proteome</keyword>
<reference evidence="2 3" key="1">
    <citation type="submission" date="2021-01" db="EMBL/GenBank/DDBJ databases">
        <title>Adiantum capillus-veneris genome.</title>
        <authorList>
            <person name="Fang Y."/>
            <person name="Liao Q."/>
        </authorList>
    </citation>
    <scope>NUCLEOTIDE SEQUENCE [LARGE SCALE GENOMIC DNA]</scope>
    <source>
        <strain evidence="2">H3</strain>
        <tissue evidence="2">Leaf</tissue>
    </source>
</reference>
<evidence type="ECO:0000256" key="1">
    <source>
        <dbReference type="SAM" id="Phobius"/>
    </source>
</evidence>
<keyword evidence="1" id="KW-1133">Transmembrane helix</keyword>
<name>A0A9D4V4H0_ADICA</name>
<keyword evidence="1" id="KW-0812">Transmembrane</keyword>
<proteinExistence type="predicted"/>
<dbReference type="Gene3D" id="3.40.395.10">
    <property type="entry name" value="Adenoviral Proteinase, Chain A"/>
    <property type="match status" value="1"/>
</dbReference>
<dbReference type="InterPro" id="IPR038765">
    <property type="entry name" value="Papain-like_cys_pep_sf"/>
</dbReference>
<evidence type="ECO:0000313" key="2">
    <source>
        <dbReference type="EMBL" id="KAI5079606.1"/>
    </source>
</evidence>
<protein>
    <submittedName>
        <fullName evidence="2">Uncharacterized protein</fullName>
    </submittedName>
</protein>
<dbReference type="SUPFAM" id="SSF54001">
    <property type="entry name" value="Cysteine proteinases"/>
    <property type="match status" value="1"/>
</dbReference>
<evidence type="ECO:0000313" key="3">
    <source>
        <dbReference type="Proteomes" id="UP000886520"/>
    </source>
</evidence>
<sequence>MIALCNMDQFLDRCHKGVTFVLRSSRAGLESGLDAHVIDDVLDLEASTKTINLFALWMESILPPDVLSAMWWLDNLRFPFVSECAIGDYTFSNFFGTPDLGSHIFTFFPILYGSHWVLVAFYNAHLIRIPILTRRLSAILLFDLLSIVCMERLLPHVSRVLKHFSKHCSNLQVKEELEDPHEACELITAQCPQQPNFIDCGYHVKTTMSPSRAEEAACEADLASNFGSRRPAWNRMLFGLTGVRWAGEQSLFLWRAPPGPVALSGF</sequence>
<feature type="transmembrane region" description="Helical" evidence="1">
    <location>
        <begin position="104"/>
        <end position="124"/>
    </location>
</feature>
<keyword evidence="1" id="KW-0472">Membrane</keyword>
<organism evidence="2 3">
    <name type="scientific">Adiantum capillus-veneris</name>
    <name type="common">Maidenhair fern</name>
    <dbReference type="NCBI Taxonomy" id="13818"/>
    <lineage>
        <taxon>Eukaryota</taxon>
        <taxon>Viridiplantae</taxon>
        <taxon>Streptophyta</taxon>
        <taxon>Embryophyta</taxon>
        <taxon>Tracheophyta</taxon>
        <taxon>Polypodiopsida</taxon>
        <taxon>Polypodiidae</taxon>
        <taxon>Polypodiales</taxon>
        <taxon>Pteridineae</taxon>
        <taxon>Pteridaceae</taxon>
        <taxon>Vittarioideae</taxon>
        <taxon>Adiantum</taxon>
    </lineage>
</organism>
<comment type="caution">
    <text evidence="2">The sequence shown here is derived from an EMBL/GenBank/DDBJ whole genome shotgun (WGS) entry which is preliminary data.</text>
</comment>